<organism evidence="8 9">
    <name type="scientific">Psittacid alphaherpesvirus 5</name>
    <dbReference type="NCBI Taxonomy" id="2972693"/>
    <lineage>
        <taxon>Viruses</taxon>
        <taxon>Duplodnaviria</taxon>
        <taxon>Heunggongvirae</taxon>
        <taxon>Peploviricota</taxon>
        <taxon>Herviviricetes</taxon>
        <taxon>Herpesvirales</taxon>
        <taxon>Orthoherpesviridae</taxon>
        <taxon>Alphaherpesvirinae</taxon>
        <taxon>Iltovirus</taxon>
        <taxon>Iltovirus psittacidalpha5</taxon>
    </lineage>
</organism>
<feature type="compositionally biased region" description="Polar residues" evidence="7">
    <location>
        <begin position="30"/>
        <end position="44"/>
    </location>
</feature>
<evidence type="ECO:0000256" key="5">
    <source>
        <dbReference type="ARBA" id="ARBA00022833"/>
    </source>
</evidence>
<feature type="compositionally biased region" description="Basic residues" evidence="7">
    <location>
        <begin position="60"/>
        <end position="70"/>
    </location>
</feature>
<evidence type="ECO:0000256" key="7">
    <source>
        <dbReference type="SAM" id="MobiDB-lite"/>
    </source>
</evidence>
<dbReference type="GO" id="GO:0030430">
    <property type="term" value="C:host cell cytoplasm"/>
    <property type="evidence" value="ECO:0007669"/>
    <property type="project" value="UniProtKB-SubCell"/>
</dbReference>
<dbReference type="RefSeq" id="YP_010802579.1">
    <property type="nucleotide sequence ID" value="NC_077028.1"/>
</dbReference>
<dbReference type="Proteomes" id="UP001162227">
    <property type="component" value="Segment"/>
</dbReference>
<feature type="compositionally biased region" description="Polar residues" evidence="7">
    <location>
        <begin position="100"/>
        <end position="120"/>
    </location>
</feature>
<evidence type="ECO:0000313" key="8">
    <source>
        <dbReference type="EMBL" id="QFU14549.1"/>
    </source>
</evidence>
<accession>A0A5P9JQX8</accession>
<keyword evidence="3" id="KW-0479">Metal-binding</keyword>
<reference evidence="8" key="1">
    <citation type="journal article" date="2019" name="Vet. Microbiol.">
        <title>Molecular and microscopic characterisation of a novel pathogenic herpesvirus from Indian ringneck parrots (Psittacula krameri).</title>
        <authorList>
            <person name="Sutherland M."/>
            <person name="Sarker S."/>
            <person name="Raidal S.R."/>
        </authorList>
    </citation>
    <scope>NUCLEOTIDE SEQUENCE</scope>
    <source>
        <strain evidence="8">PsHV 5</strain>
    </source>
</reference>
<dbReference type="KEGG" id="vg:80541352"/>
<feature type="compositionally biased region" description="Polar residues" evidence="7">
    <location>
        <begin position="71"/>
        <end position="92"/>
    </location>
</feature>
<sequence>MDWKERDDNSERFDNSDANGTPRKEPNVAEENTQIPNPSPQRGASVTPIVNRKSCDNHVRKSRSRTHVQKRLSSSIRIVSPQSNSQPVATNKSNRRRSTPRNYNTRNNIYRQPRETQQNSYNSVHFNKRTGGTPPRNRELTTGYAERSVREFRDVRTRQPRHKPSVNGWNRPWNRVLRVAHGKIWQDLDKPAIRCPSVPWASIVPKRNRELNQTRTFEKALTFFGGAYKIMSEDIERGSKRYLRNLASATAADDCDGDDEIGWRLTFPGFDGLPSSLFGTRASWTRVSDMCQTLYTRWNLSPSLTWLARITRTTAICNAHLKDLLEMCDETLTWAMWHEREDLQICPRDPIFANTHSLCITLQNRLGPALPCYLESVGSPLVNNSREGQSMESARCPLTFLLTFIDRFARYIQQHTDNYTLPISIIDPSRAMTTHYAPGMCTRKIPLILAQHANVCSNENCRVVCSQLISQQYHMGRFFYLDIFP</sequence>
<evidence type="ECO:0000256" key="3">
    <source>
        <dbReference type="ARBA" id="ARBA00022723"/>
    </source>
</evidence>
<name>A0A5P9JQX8_9ALPH</name>
<keyword evidence="6" id="KW-0694">RNA-binding</keyword>
<feature type="compositionally biased region" description="Basic and acidic residues" evidence="7">
    <location>
        <begin position="1"/>
        <end position="15"/>
    </location>
</feature>
<evidence type="ECO:0000256" key="2">
    <source>
        <dbReference type="ARBA" id="ARBA00008477"/>
    </source>
</evidence>
<dbReference type="EMBL" id="MK955929">
    <property type="protein sequence ID" value="QFU14549.1"/>
    <property type="molecule type" value="Genomic_DNA"/>
</dbReference>
<comment type="similarity">
    <text evidence="2">Belongs to the HHV-1 ICP27 protein family.</text>
</comment>
<evidence type="ECO:0000313" key="9">
    <source>
        <dbReference type="Proteomes" id="UP001162227"/>
    </source>
</evidence>
<protein>
    <submittedName>
        <fullName evidence="8">Multifunctional expression regulator</fullName>
    </submittedName>
</protein>
<dbReference type="Pfam" id="PF05459">
    <property type="entry name" value="Herpes_UL69"/>
    <property type="match status" value="1"/>
</dbReference>
<comment type="subcellular location">
    <subcellularLocation>
        <location evidence="1">Host cytoplasm</location>
    </subcellularLocation>
</comment>
<evidence type="ECO:0000256" key="6">
    <source>
        <dbReference type="ARBA" id="ARBA00022884"/>
    </source>
</evidence>
<keyword evidence="5" id="KW-0862">Zinc</keyword>
<reference evidence="8" key="2">
    <citation type="submission" date="2019-05" db="EMBL/GenBank/DDBJ databases">
        <authorList>
            <person name="Sutherland M."/>
            <person name="Sarker S."/>
            <person name="Raidal S.R."/>
        </authorList>
    </citation>
    <scope>NUCLEOTIDE SEQUENCE</scope>
    <source>
        <strain evidence="8">PsHV 5</strain>
    </source>
</reference>
<dbReference type="GO" id="GO:0003723">
    <property type="term" value="F:RNA binding"/>
    <property type="evidence" value="ECO:0007669"/>
    <property type="project" value="UniProtKB-KW"/>
</dbReference>
<proteinExistence type="inferred from homology"/>
<feature type="region of interest" description="Disordered" evidence="7">
    <location>
        <begin position="1"/>
        <end position="120"/>
    </location>
</feature>
<keyword evidence="4" id="KW-0863">Zinc-finger</keyword>
<keyword evidence="9" id="KW-1185">Reference proteome</keyword>
<evidence type="ECO:0000256" key="4">
    <source>
        <dbReference type="ARBA" id="ARBA00022771"/>
    </source>
</evidence>
<evidence type="ECO:0000256" key="1">
    <source>
        <dbReference type="ARBA" id="ARBA00004192"/>
    </source>
</evidence>
<dbReference type="GO" id="GO:0008270">
    <property type="term" value="F:zinc ion binding"/>
    <property type="evidence" value="ECO:0007669"/>
    <property type="project" value="UniProtKB-KW"/>
</dbReference>
<dbReference type="InterPro" id="IPR008648">
    <property type="entry name" value="ICP27-like"/>
</dbReference>
<dbReference type="GO" id="GO:0006355">
    <property type="term" value="P:regulation of DNA-templated transcription"/>
    <property type="evidence" value="ECO:0007669"/>
    <property type="project" value="InterPro"/>
</dbReference>
<dbReference type="GeneID" id="80541352"/>